<accession>A0A6M4IWC4</accession>
<dbReference type="AlphaFoldDB" id="A0A6M4IWC4"/>
<keyword evidence="3" id="KW-1185">Reference proteome</keyword>
<sequence>MTLRTPLFILAASVAAMLAACAGDTAAPTSANAALLDSHGAHVKSLTGALTVEQKQGIALARNGTARFHNFKAAEDAGYSIQFPAGCAVDASSGPDDPSEGAQAYHYMNKALVDDGVIDLEHPELLMYEPQKNGSLQLVGVDYVVPRTFPKPAPLLGMEFVEVNVQGAEVWALHIWAWRPNSNGTFYPWNPAVSCKYQFQD</sequence>
<dbReference type="RefSeq" id="WP_171227272.1">
    <property type="nucleotide sequence ID" value="NZ_CP053085.1"/>
</dbReference>
<evidence type="ECO:0000256" key="1">
    <source>
        <dbReference type="SAM" id="SignalP"/>
    </source>
</evidence>
<reference evidence="2 3" key="1">
    <citation type="submission" date="2020-05" db="EMBL/GenBank/DDBJ databases">
        <title>Complete genome sequence of Gemmatimonas greenlandica TET16.</title>
        <authorList>
            <person name="Zeng Y."/>
        </authorList>
    </citation>
    <scope>NUCLEOTIDE SEQUENCE [LARGE SCALE GENOMIC DNA]</scope>
    <source>
        <strain evidence="2 3">TET16</strain>
    </source>
</reference>
<proteinExistence type="predicted"/>
<evidence type="ECO:0008006" key="4">
    <source>
        <dbReference type="Google" id="ProtNLM"/>
    </source>
</evidence>
<keyword evidence="1" id="KW-0732">Signal</keyword>
<protein>
    <recommendedName>
        <fullName evidence="4">Lipoprotein</fullName>
    </recommendedName>
</protein>
<name>A0A6M4IWC4_9BACT</name>
<feature type="signal peptide" evidence="1">
    <location>
        <begin position="1"/>
        <end position="22"/>
    </location>
</feature>
<evidence type="ECO:0000313" key="3">
    <source>
        <dbReference type="Proteomes" id="UP000500938"/>
    </source>
</evidence>
<gene>
    <name evidence="2" type="ORF">HKW67_21070</name>
</gene>
<dbReference type="KEGG" id="ggr:HKW67_21070"/>
<feature type="chain" id="PRO_5026858879" description="Lipoprotein" evidence="1">
    <location>
        <begin position="23"/>
        <end position="201"/>
    </location>
</feature>
<organism evidence="2 3">
    <name type="scientific">Gemmatimonas groenlandica</name>
    <dbReference type="NCBI Taxonomy" id="2732249"/>
    <lineage>
        <taxon>Bacteria</taxon>
        <taxon>Pseudomonadati</taxon>
        <taxon>Gemmatimonadota</taxon>
        <taxon>Gemmatimonadia</taxon>
        <taxon>Gemmatimonadales</taxon>
        <taxon>Gemmatimonadaceae</taxon>
        <taxon>Gemmatimonas</taxon>
    </lineage>
</organism>
<dbReference type="PROSITE" id="PS51257">
    <property type="entry name" value="PROKAR_LIPOPROTEIN"/>
    <property type="match status" value="1"/>
</dbReference>
<dbReference type="Proteomes" id="UP000500938">
    <property type="component" value="Chromosome"/>
</dbReference>
<dbReference type="EMBL" id="CP053085">
    <property type="protein sequence ID" value="QJR37836.1"/>
    <property type="molecule type" value="Genomic_DNA"/>
</dbReference>
<evidence type="ECO:0000313" key="2">
    <source>
        <dbReference type="EMBL" id="QJR37836.1"/>
    </source>
</evidence>